<feature type="coiled-coil region" evidence="7">
    <location>
        <begin position="73"/>
        <end position="110"/>
    </location>
</feature>
<dbReference type="EMBL" id="KV454477">
    <property type="protein sequence ID" value="ODV62300.1"/>
    <property type="molecule type" value="Genomic_DNA"/>
</dbReference>
<accession>A0A1D2VL10</accession>
<dbReference type="GO" id="GO:0006351">
    <property type="term" value="P:DNA-templated transcription"/>
    <property type="evidence" value="ECO:0007669"/>
    <property type="project" value="InterPro"/>
</dbReference>
<gene>
    <name evidence="10" type="ORF">ASCRUDRAFT_55435</name>
</gene>
<dbReference type="Gene3D" id="4.10.240.10">
    <property type="entry name" value="Zn(2)-C6 fungal-type DNA-binding domain"/>
    <property type="match status" value="1"/>
</dbReference>
<feature type="compositionally biased region" description="Polar residues" evidence="8">
    <location>
        <begin position="1"/>
        <end position="16"/>
    </location>
</feature>
<dbReference type="PANTHER" id="PTHR31944">
    <property type="entry name" value="HEME-RESPONSIVE ZINC FINGER TRANSCRIPTION FACTOR HAP1"/>
    <property type="match status" value="1"/>
</dbReference>
<dbReference type="InterPro" id="IPR036864">
    <property type="entry name" value="Zn2-C6_fun-type_DNA-bd_sf"/>
</dbReference>
<dbReference type="CDD" id="cd12148">
    <property type="entry name" value="fungal_TF_MHR"/>
    <property type="match status" value="1"/>
</dbReference>
<organism evidence="10 11">
    <name type="scientific">Ascoidea rubescens DSM 1968</name>
    <dbReference type="NCBI Taxonomy" id="1344418"/>
    <lineage>
        <taxon>Eukaryota</taxon>
        <taxon>Fungi</taxon>
        <taxon>Dikarya</taxon>
        <taxon>Ascomycota</taxon>
        <taxon>Saccharomycotina</taxon>
        <taxon>Saccharomycetes</taxon>
        <taxon>Ascoideaceae</taxon>
        <taxon>Ascoidea</taxon>
    </lineage>
</organism>
<evidence type="ECO:0000256" key="8">
    <source>
        <dbReference type="SAM" id="MobiDB-lite"/>
    </source>
</evidence>
<keyword evidence="4" id="KW-0238">DNA-binding</keyword>
<feature type="domain" description="Zn(2)-C6 fungal-type" evidence="9">
    <location>
        <begin position="33"/>
        <end position="65"/>
    </location>
</feature>
<proteinExistence type="predicted"/>
<evidence type="ECO:0000313" key="11">
    <source>
        <dbReference type="Proteomes" id="UP000095038"/>
    </source>
</evidence>
<evidence type="ECO:0000256" key="2">
    <source>
        <dbReference type="ARBA" id="ARBA00022833"/>
    </source>
</evidence>
<evidence type="ECO:0000256" key="7">
    <source>
        <dbReference type="SAM" id="Coils"/>
    </source>
</evidence>
<keyword evidence="5" id="KW-0804">Transcription</keyword>
<dbReference type="GeneID" id="30964795"/>
<evidence type="ECO:0000313" key="10">
    <source>
        <dbReference type="EMBL" id="ODV62300.1"/>
    </source>
</evidence>
<dbReference type="InterPro" id="IPR007219">
    <property type="entry name" value="XnlR_reg_dom"/>
</dbReference>
<keyword evidence="3" id="KW-0805">Transcription regulation</keyword>
<dbReference type="InterPro" id="IPR001138">
    <property type="entry name" value="Zn2Cys6_DnaBD"/>
</dbReference>
<dbReference type="STRING" id="1344418.A0A1D2VL10"/>
<evidence type="ECO:0000256" key="1">
    <source>
        <dbReference type="ARBA" id="ARBA00022723"/>
    </source>
</evidence>
<dbReference type="PROSITE" id="PS00463">
    <property type="entry name" value="ZN2_CY6_FUNGAL_1"/>
    <property type="match status" value="1"/>
</dbReference>
<dbReference type="OrthoDB" id="4159781at2759"/>
<dbReference type="SMART" id="SM00066">
    <property type="entry name" value="GAL4"/>
    <property type="match status" value="1"/>
</dbReference>
<dbReference type="GO" id="GO:0005634">
    <property type="term" value="C:nucleus"/>
    <property type="evidence" value="ECO:0007669"/>
    <property type="project" value="TreeGrafter"/>
</dbReference>
<evidence type="ECO:0000256" key="3">
    <source>
        <dbReference type="ARBA" id="ARBA00023015"/>
    </source>
</evidence>
<keyword evidence="2" id="KW-0862">Zinc</keyword>
<evidence type="ECO:0000256" key="4">
    <source>
        <dbReference type="ARBA" id="ARBA00023125"/>
    </source>
</evidence>
<evidence type="ECO:0000256" key="6">
    <source>
        <dbReference type="ARBA" id="ARBA00023242"/>
    </source>
</evidence>
<name>A0A1D2VL10_9ASCO</name>
<protein>
    <recommendedName>
        <fullName evidence="9">Zn(2)-C6 fungal-type domain-containing protein</fullName>
    </recommendedName>
</protein>
<reference evidence="11" key="1">
    <citation type="submission" date="2016-05" db="EMBL/GenBank/DDBJ databases">
        <title>Comparative genomics of biotechnologically important yeasts.</title>
        <authorList>
            <consortium name="DOE Joint Genome Institute"/>
            <person name="Riley R."/>
            <person name="Haridas S."/>
            <person name="Wolfe K.H."/>
            <person name="Lopes M.R."/>
            <person name="Hittinger C.T."/>
            <person name="Goker M."/>
            <person name="Salamov A."/>
            <person name="Wisecaver J."/>
            <person name="Long T.M."/>
            <person name="Aerts A.L."/>
            <person name="Barry K."/>
            <person name="Choi C."/>
            <person name="Clum A."/>
            <person name="Coughlan A.Y."/>
            <person name="Deshpande S."/>
            <person name="Douglass A.P."/>
            <person name="Hanson S.J."/>
            <person name="Klenk H.-P."/>
            <person name="Labutti K."/>
            <person name="Lapidus A."/>
            <person name="Lindquist E."/>
            <person name="Lipzen A."/>
            <person name="Meier-Kolthoff J.P."/>
            <person name="Ohm R.A."/>
            <person name="Otillar R.P."/>
            <person name="Pangilinan J."/>
            <person name="Peng Y."/>
            <person name="Rokas A."/>
            <person name="Rosa C.A."/>
            <person name="Scheuner C."/>
            <person name="Sibirny A.A."/>
            <person name="Slot J.C."/>
            <person name="Stielow J.B."/>
            <person name="Sun H."/>
            <person name="Kurtzman C.P."/>
            <person name="Blackwell M."/>
            <person name="Grigoriev I.V."/>
            <person name="Jeffries T.W."/>
        </authorList>
    </citation>
    <scope>NUCLEOTIDE SEQUENCE [LARGE SCALE GENOMIC DNA]</scope>
    <source>
        <strain evidence="11">DSM 1968</strain>
    </source>
</reference>
<keyword evidence="7" id="KW-0175">Coiled coil</keyword>
<dbReference type="CDD" id="cd00067">
    <property type="entry name" value="GAL4"/>
    <property type="match status" value="1"/>
</dbReference>
<evidence type="ECO:0000256" key="5">
    <source>
        <dbReference type="ARBA" id="ARBA00023163"/>
    </source>
</evidence>
<dbReference type="PROSITE" id="PS50048">
    <property type="entry name" value="ZN2_CY6_FUNGAL_2"/>
    <property type="match status" value="1"/>
</dbReference>
<dbReference type="SUPFAM" id="SSF57701">
    <property type="entry name" value="Zn2/Cys6 DNA-binding domain"/>
    <property type="match status" value="1"/>
</dbReference>
<dbReference type="GO" id="GO:0000978">
    <property type="term" value="F:RNA polymerase II cis-regulatory region sequence-specific DNA binding"/>
    <property type="evidence" value="ECO:0007669"/>
    <property type="project" value="TreeGrafter"/>
</dbReference>
<dbReference type="Proteomes" id="UP000095038">
    <property type="component" value="Unassembled WGS sequence"/>
</dbReference>
<dbReference type="InterPro" id="IPR051430">
    <property type="entry name" value="Fungal_TF_Env_Response"/>
</dbReference>
<keyword evidence="11" id="KW-1185">Reference proteome</keyword>
<dbReference type="GO" id="GO:0001228">
    <property type="term" value="F:DNA-binding transcription activator activity, RNA polymerase II-specific"/>
    <property type="evidence" value="ECO:0007669"/>
    <property type="project" value="TreeGrafter"/>
</dbReference>
<feature type="compositionally biased region" description="Low complexity" evidence="8">
    <location>
        <begin position="119"/>
        <end position="137"/>
    </location>
</feature>
<dbReference type="AlphaFoldDB" id="A0A1D2VL10"/>
<dbReference type="Pfam" id="PF00172">
    <property type="entry name" value="Zn_clus"/>
    <property type="match status" value="1"/>
</dbReference>
<evidence type="ECO:0000259" key="9">
    <source>
        <dbReference type="PROSITE" id="PS50048"/>
    </source>
</evidence>
<sequence length="1080" mass="124054">MDSNQSYASNTSNINSDNDRNRIKKTRHRIPTTCAVCRKRKMKCDKSRPFCGACIRNNTTQYCIYEDQPWAIANEIQKLKNDLNSEKKKNQQLNQQIQSLRKSELNLMAALSHTRKLSDSNSSSSISLNSGTTTGSSISNPQEAFISFDIFTAPKVNQSHHNDFGNSNDPLVELSKKFDMLVIKESKLMHFGPTSYMAMINNDMIVTRVFNKYLQDQQKKYFNLKKSLDLTGANLKDPNVTFCANLIPEDETNIFDPNKSPSYDLVIKGINDLLPPKSVVDGLLDRFFNVCYQTFPIIDKSLFYESLDQVLKIDYTRPNSYMFKVPDKSYLSTLCNFLIMLRVAFLSTNLKPTVYSDFSTNDNVPAAKISNSNSNGNGNGNSEEIGNYNYDKLTYELSLNKTVVGPIYIEHAKNCIAQASTLRKTTFRSVQALLLLRMYRYYSPEDGDEGADSTVLLAMIIQMAKMVGLHRDPNQFSLIEDERVKHVWRKMWFKLLRFDAFHSFMFGVPLSISDDNQWDTEIPYLKASNILSSDPSETFVIRFMNLEYEVTTVTKKVMVLCSNCKTSPKRSEINECNKLIDNILNYKIQSFQELIDSVPKLESNDSFSNRIHEICHKCHEFCLRDHLLSVKYILNYILFLTCESHETELQEKYLAASVECALIMFKVAYDYSHNTSELFGGRFEMLLAPSVFVCAQRAFQLIGSFIIRIHTKLTNFDELKLYEFKSKDSKGLYEWLVNGDKRTQLSSISASQGRLDLSKRLFKYVEEMYYCTLDLSKRYFVSWRLSKLIQMYISYLIEIHPEFKLICRSKNLKGDDEEVDNNPVNPTSPESELGDEFQKFLNSINQSEFDPDDDIMMDNIDSNYWSNLMDEAGQIRFDYLNPVIDGYIRDPFVLNTSFQNFDDLAFKNNISDLNNGNNNHFNFENVNVNDLNNFGYFNDMNNIENIADITHMNDVNNMSNINDVRNTNNVNNININMDTNNMNDLNINNINNMNSNLGGLENVHNSSDNSAIIHNELLNSSNSTNSNNLDSMINTLIHGNSLEDTLPGFSSLPANMDLRDIRQNSTAHYHNEKKLKTFSN</sequence>
<keyword evidence="6" id="KW-0539">Nucleus</keyword>
<dbReference type="RefSeq" id="XP_020048607.1">
    <property type="nucleotide sequence ID" value="XM_020191159.1"/>
</dbReference>
<dbReference type="Pfam" id="PF04082">
    <property type="entry name" value="Fungal_trans"/>
    <property type="match status" value="1"/>
</dbReference>
<dbReference type="GO" id="GO:0008270">
    <property type="term" value="F:zinc ion binding"/>
    <property type="evidence" value="ECO:0007669"/>
    <property type="project" value="InterPro"/>
</dbReference>
<dbReference type="PANTHER" id="PTHR31944:SF131">
    <property type="entry name" value="HEME-RESPONSIVE ZINC FINGER TRANSCRIPTION FACTOR HAP1"/>
    <property type="match status" value="1"/>
</dbReference>
<keyword evidence="1" id="KW-0479">Metal-binding</keyword>
<feature type="region of interest" description="Disordered" evidence="8">
    <location>
        <begin position="116"/>
        <end position="137"/>
    </location>
</feature>
<feature type="region of interest" description="Disordered" evidence="8">
    <location>
        <begin position="1"/>
        <end position="25"/>
    </location>
</feature>
<dbReference type="InParanoid" id="A0A1D2VL10"/>